<dbReference type="RefSeq" id="WP_091972384.1">
    <property type="nucleotide sequence ID" value="NZ_FOPM01000013.1"/>
</dbReference>
<evidence type="ECO:0000256" key="1">
    <source>
        <dbReference type="SAM" id="Phobius"/>
    </source>
</evidence>
<feature type="transmembrane region" description="Helical" evidence="1">
    <location>
        <begin position="99"/>
        <end position="121"/>
    </location>
</feature>
<dbReference type="AlphaFoldDB" id="A0A1I2V6P7"/>
<dbReference type="GO" id="GO:0005886">
    <property type="term" value="C:plasma membrane"/>
    <property type="evidence" value="ECO:0007669"/>
    <property type="project" value="InterPro"/>
</dbReference>
<name>A0A1I2V6P7_9HYPH</name>
<dbReference type="Pfam" id="PF10099">
    <property type="entry name" value="RskA_C"/>
    <property type="match status" value="1"/>
</dbReference>
<dbReference type="Proteomes" id="UP000199229">
    <property type="component" value="Unassembled WGS sequence"/>
</dbReference>
<reference evidence="4" key="1">
    <citation type="submission" date="2016-10" db="EMBL/GenBank/DDBJ databases">
        <authorList>
            <person name="Varghese N."/>
            <person name="Submissions S."/>
        </authorList>
    </citation>
    <scope>NUCLEOTIDE SEQUENCE [LARGE SCALE GENOMIC DNA]</scope>
    <source>
        <strain evidence="4">Gh-105</strain>
    </source>
</reference>
<proteinExistence type="predicted"/>
<sequence length="238" mass="24950">MTEGPTGASLPDRDIEAAEYVLGTLPQAERVAFTRALASDAGLQAAVARWQTRLAPLDEATPEIAPPPGLWLRIRATVAPAVEDPRVTDLARRLRRWRLGAIGASALAAGLALVLGLGRFLPVDPEAGQYVAVVNRGGEMPALVVRVDTRRGLAEVRSVAMDMPREKSLELWYIADGAAPRSLGLVEPGRASIPMPNAVRDAAGLEKAVLAVTVEPAGGAPGGVATGPVVYSGKLFRD</sequence>
<evidence type="ECO:0000313" key="3">
    <source>
        <dbReference type="EMBL" id="SFG84743.1"/>
    </source>
</evidence>
<keyword evidence="1" id="KW-1133">Transmembrane helix</keyword>
<protein>
    <submittedName>
        <fullName evidence="3">Anti-sigma-K factor RskA</fullName>
    </submittedName>
</protein>
<organism evidence="3 4">
    <name type="scientific">Methylobacterium gossipiicola</name>
    <dbReference type="NCBI Taxonomy" id="582675"/>
    <lineage>
        <taxon>Bacteria</taxon>
        <taxon>Pseudomonadati</taxon>
        <taxon>Pseudomonadota</taxon>
        <taxon>Alphaproteobacteria</taxon>
        <taxon>Hyphomicrobiales</taxon>
        <taxon>Methylobacteriaceae</taxon>
        <taxon>Methylobacterium</taxon>
    </lineage>
</organism>
<dbReference type="OrthoDB" id="9816387at2"/>
<feature type="domain" description="Anti-sigma K factor RskA C-terminal" evidence="2">
    <location>
        <begin position="104"/>
        <end position="229"/>
    </location>
</feature>
<dbReference type="PANTHER" id="PTHR37461:SF1">
    <property type="entry name" value="ANTI-SIGMA-K FACTOR RSKA"/>
    <property type="match status" value="1"/>
</dbReference>
<dbReference type="GO" id="GO:0016989">
    <property type="term" value="F:sigma factor antagonist activity"/>
    <property type="evidence" value="ECO:0007669"/>
    <property type="project" value="TreeGrafter"/>
</dbReference>
<keyword evidence="1" id="KW-0812">Transmembrane</keyword>
<dbReference type="PANTHER" id="PTHR37461">
    <property type="entry name" value="ANTI-SIGMA-K FACTOR RSKA"/>
    <property type="match status" value="1"/>
</dbReference>
<gene>
    <name evidence="3" type="ORF">SAMN05192565_11380</name>
</gene>
<dbReference type="STRING" id="582675.SAMN05192565_11380"/>
<evidence type="ECO:0000313" key="4">
    <source>
        <dbReference type="Proteomes" id="UP000199229"/>
    </source>
</evidence>
<dbReference type="InterPro" id="IPR018764">
    <property type="entry name" value="RskA_C"/>
</dbReference>
<keyword evidence="1" id="KW-0472">Membrane</keyword>
<evidence type="ECO:0000259" key="2">
    <source>
        <dbReference type="Pfam" id="PF10099"/>
    </source>
</evidence>
<dbReference type="InterPro" id="IPR051474">
    <property type="entry name" value="Anti-sigma-K/W_factor"/>
</dbReference>
<dbReference type="GO" id="GO:0006417">
    <property type="term" value="P:regulation of translation"/>
    <property type="evidence" value="ECO:0007669"/>
    <property type="project" value="TreeGrafter"/>
</dbReference>
<dbReference type="EMBL" id="FOPM01000013">
    <property type="protein sequence ID" value="SFG84743.1"/>
    <property type="molecule type" value="Genomic_DNA"/>
</dbReference>
<keyword evidence="4" id="KW-1185">Reference proteome</keyword>
<accession>A0A1I2V6P7</accession>